<comment type="caution">
    <text evidence="2">The sequence shown here is derived from an EMBL/GenBank/DDBJ whole genome shotgun (WGS) entry which is preliminary data.</text>
</comment>
<dbReference type="InterPro" id="IPR022026">
    <property type="entry name" value="DUF5981"/>
</dbReference>
<dbReference type="AlphaFoldDB" id="A0A838ADC6"/>
<accession>A0A838ADC6</accession>
<evidence type="ECO:0000313" key="2">
    <source>
        <dbReference type="EMBL" id="MBA0127213.1"/>
    </source>
</evidence>
<dbReference type="RefSeq" id="WP_180894040.1">
    <property type="nucleotide sequence ID" value="NZ_JACCKD010000006.1"/>
</dbReference>
<protein>
    <submittedName>
        <fullName evidence="2">Methylenetetrahydrofolate reductase C-terminal domain-containing protein</fullName>
    </submittedName>
</protein>
<dbReference type="Pfam" id="PF12225">
    <property type="entry name" value="DUF5981"/>
    <property type="match status" value="1"/>
</dbReference>
<evidence type="ECO:0000313" key="3">
    <source>
        <dbReference type="Proteomes" id="UP000582974"/>
    </source>
</evidence>
<feature type="domain" description="Methylene-tetrahydrofolate reductase C-terminal-like" evidence="1">
    <location>
        <begin position="46"/>
        <end position="134"/>
    </location>
</feature>
<organism evidence="2 3">
    <name type="scientific">Haloechinothrix aidingensis</name>
    <dbReference type="NCBI Taxonomy" id="2752311"/>
    <lineage>
        <taxon>Bacteria</taxon>
        <taxon>Bacillati</taxon>
        <taxon>Actinomycetota</taxon>
        <taxon>Actinomycetes</taxon>
        <taxon>Pseudonocardiales</taxon>
        <taxon>Pseudonocardiaceae</taxon>
        <taxon>Haloechinothrix</taxon>
    </lineage>
</organism>
<gene>
    <name evidence="2" type="ORF">H0B56_16805</name>
</gene>
<evidence type="ECO:0000259" key="1">
    <source>
        <dbReference type="Pfam" id="PF12225"/>
    </source>
</evidence>
<reference evidence="2 3" key="1">
    <citation type="submission" date="2020-07" db="EMBL/GenBank/DDBJ databases">
        <title>Genome of Haloechinothrix sp.</title>
        <authorList>
            <person name="Tang S.-K."/>
            <person name="Yang L."/>
            <person name="Zhu W.-Y."/>
        </authorList>
    </citation>
    <scope>NUCLEOTIDE SEQUENCE [LARGE SCALE GENOMIC DNA]</scope>
    <source>
        <strain evidence="2 3">YIM 98757</strain>
    </source>
</reference>
<keyword evidence="3" id="KW-1185">Reference proteome</keyword>
<sequence length="180" mass="20053">MPSPPAVPTRPGLSVRTLYRLHRLLEPNGAYRFVARVLERRAWLRRLFTRTEESVKRNVFGCRMCGQCALPVTGYACPMTCPKQLRNGPCGGVLPDGGCEVYPGERCVWLIAVERAEAGGHAGDLERLHRPIDQRQWGESSWINYWQGRDDGLWTEPGGRATPVDLGLPVLVTGKGDGER</sequence>
<proteinExistence type="predicted"/>
<dbReference type="EMBL" id="JACCKD010000006">
    <property type="protein sequence ID" value="MBA0127213.1"/>
    <property type="molecule type" value="Genomic_DNA"/>
</dbReference>
<name>A0A838ADC6_9PSEU</name>
<dbReference type="Proteomes" id="UP000582974">
    <property type="component" value="Unassembled WGS sequence"/>
</dbReference>